<sequence length="493" mass="53667">MDKMLKDSPYYQKILDSKFTRILISVDKQISNNIINGAIATRPSASNGLWCCLLLPTVLIVYSIMYPVSELYIFLTYISIGLLSYSFLFIAFMSVSCLVLKEKFYGGCEASSFVATLLIYGLQGQGIIFSLTLSVIAVCLYSAMLRLALTDCPQTFTIGEAMVVGQSIALSSVMAICVTLYDMGDKQDEEMQFINSVNFTILSSVGIIVTALSVFRGLPKTLAVLGYLVSIAGTYALMILHVQVGVDCIVKIVAYIVLDIEKLKLIFFWAVLVGIAVVVVLMRTKLNVKASTVTRKTFHVLASLVFLTGIVYDIKLMYLATGVGFAALILVEALRKSGIETISPALQAAFLVYSDEKDSGCFAMTPIYLYVGLACPLLLVPIHSGFELELLSGVLSIGVGDTAASWFGSKYGFNKWADGKKSVEGTVFNILSQVAVVYGLQLFELLDVPKALFRVIVTATISGLVEAKTDQVDNLILPLVNILAFQTTTILNF</sequence>
<reference evidence="1" key="1">
    <citation type="submission" date="2023-03" db="EMBL/GenBank/DDBJ databases">
        <title>Chromosome-level genomes of two armyworms, Mythimna separata and Mythimna loreyi, provide insights into the biosynthesis and reception of sex pheromones.</title>
        <authorList>
            <person name="Zhao H."/>
        </authorList>
    </citation>
    <scope>NUCLEOTIDE SEQUENCE</scope>
    <source>
        <strain evidence="1">BeijingLab</strain>
    </source>
</reference>
<dbReference type="Proteomes" id="UP001231649">
    <property type="component" value="Chromosome 13"/>
</dbReference>
<evidence type="ECO:0000313" key="1">
    <source>
        <dbReference type="EMBL" id="KAJ8718374.1"/>
    </source>
</evidence>
<organism evidence="1 2">
    <name type="scientific">Mythimna loreyi</name>
    <dbReference type="NCBI Taxonomy" id="667449"/>
    <lineage>
        <taxon>Eukaryota</taxon>
        <taxon>Metazoa</taxon>
        <taxon>Ecdysozoa</taxon>
        <taxon>Arthropoda</taxon>
        <taxon>Hexapoda</taxon>
        <taxon>Insecta</taxon>
        <taxon>Pterygota</taxon>
        <taxon>Neoptera</taxon>
        <taxon>Endopterygota</taxon>
        <taxon>Lepidoptera</taxon>
        <taxon>Glossata</taxon>
        <taxon>Ditrysia</taxon>
        <taxon>Noctuoidea</taxon>
        <taxon>Noctuidae</taxon>
        <taxon>Noctuinae</taxon>
        <taxon>Hadenini</taxon>
        <taxon>Mythimna</taxon>
    </lineage>
</organism>
<proteinExistence type="predicted"/>
<gene>
    <name evidence="1" type="ORF">PYW08_002611</name>
</gene>
<evidence type="ECO:0000313" key="2">
    <source>
        <dbReference type="Proteomes" id="UP001231649"/>
    </source>
</evidence>
<keyword evidence="2" id="KW-1185">Reference proteome</keyword>
<dbReference type="EMBL" id="CM056789">
    <property type="protein sequence ID" value="KAJ8718374.1"/>
    <property type="molecule type" value="Genomic_DNA"/>
</dbReference>
<comment type="caution">
    <text evidence="1">The sequence shown here is derived from an EMBL/GenBank/DDBJ whole genome shotgun (WGS) entry which is preliminary data.</text>
</comment>
<protein>
    <submittedName>
        <fullName evidence="1">Uncharacterized protein</fullName>
    </submittedName>
</protein>
<name>A0ACC2QIZ1_9NEOP</name>
<accession>A0ACC2QIZ1</accession>